<proteinExistence type="predicted"/>
<evidence type="ECO:0000313" key="1">
    <source>
        <dbReference type="EMBL" id="QHT29348.1"/>
    </source>
</evidence>
<sequence length="289" mass="33211">MTMNLPKELLCIIAEFCDRRDRAKLVLIDRRVGQIPRLWKSLTIYDNDPPLEWFVKNVDCLKTSLQFLTTSNYISTHFFPNLKKQVIHGDKIHVQLGNVETIKLDSFSYVTVDMRKPQRNIKSLSITAFSIRCHFSPNYLPGLTSLTITNCTLDRTLMSKISKFLRLEKLVLNCNRIFGESESELDWSMAPTLKHVIMQSIKSGIICLSWFEKCPLLEILKISGKDVSSQLRPFLFNARVVNLPSVKSFTLETRNGIHTLPRINIPSVNKVCIDGVFYSSLAECLRAYY</sequence>
<dbReference type="InterPro" id="IPR032675">
    <property type="entry name" value="LRR_dom_sf"/>
</dbReference>
<dbReference type="Gene3D" id="3.80.10.10">
    <property type="entry name" value="Ribonuclease Inhibitor"/>
    <property type="match status" value="1"/>
</dbReference>
<protein>
    <recommendedName>
        <fullName evidence="2">F-box domain-containing protein</fullName>
    </recommendedName>
</protein>
<evidence type="ECO:0008006" key="2">
    <source>
        <dbReference type="Google" id="ProtNLM"/>
    </source>
</evidence>
<dbReference type="SUPFAM" id="SSF52047">
    <property type="entry name" value="RNI-like"/>
    <property type="match status" value="1"/>
</dbReference>
<name>A0A6C0EK02_9ZZZZ</name>
<dbReference type="EMBL" id="MN738876">
    <property type="protein sequence ID" value="QHT29348.1"/>
    <property type="molecule type" value="Genomic_DNA"/>
</dbReference>
<organism evidence="1">
    <name type="scientific">viral metagenome</name>
    <dbReference type="NCBI Taxonomy" id="1070528"/>
    <lineage>
        <taxon>unclassified sequences</taxon>
        <taxon>metagenomes</taxon>
        <taxon>organismal metagenomes</taxon>
    </lineage>
</organism>
<reference evidence="1" key="1">
    <citation type="journal article" date="2020" name="Nature">
        <title>Giant virus diversity and host interactions through global metagenomics.</title>
        <authorList>
            <person name="Schulz F."/>
            <person name="Roux S."/>
            <person name="Paez-Espino D."/>
            <person name="Jungbluth S."/>
            <person name="Walsh D.A."/>
            <person name="Denef V.J."/>
            <person name="McMahon K.D."/>
            <person name="Konstantinidis K.T."/>
            <person name="Eloe-Fadrosh E.A."/>
            <person name="Kyrpides N.C."/>
            <person name="Woyke T."/>
        </authorList>
    </citation>
    <scope>NUCLEOTIDE SEQUENCE</scope>
    <source>
        <strain evidence="1">GVMAG-M-3300005589-24</strain>
    </source>
</reference>
<accession>A0A6C0EK02</accession>
<dbReference type="AlphaFoldDB" id="A0A6C0EK02"/>